<dbReference type="SUPFAM" id="SSF57850">
    <property type="entry name" value="RING/U-box"/>
    <property type="match status" value="1"/>
</dbReference>
<feature type="region of interest" description="Disordered" evidence="1">
    <location>
        <begin position="98"/>
        <end position="178"/>
    </location>
</feature>
<dbReference type="AlphaFoldDB" id="A0A6C0B600"/>
<proteinExistence type="predicted"/>
<dbReference type="InterPro" id="IPR001841">
    <property type="entry name" value="Znf_RING"/>
</dbReference>
<dbReference type="Gene3D" id="3.30.40.10">
    <property type="entry name" value="Zinc/RING finger domain, C3HC4 (zinc finger)"/>
    <property type="match status" value="1"/>
</dbReference>
<dbReference type="EMBL" id="MN739085">
    <property type="protein sequence ID" value="QHS87665.1"/>
    <property type="molecule type" value="Genomic_DNA"/>
</dbReference>
<name>A0A6C0B600_9ZZZZ</name>
<feature type="domain" description="RING-type" evidence="2">
    <location>
        <begin position="14"/>
        <end position="59"/>
    </location>
</feature>
<dbReference type="InterPro" id="IPR013083">
    <property type="entry name" value="Znf_RING/FYVE/PHD"/>
</dbReference>
<feature type="compositionally biased region" description="Basic residues" evidence="1">
    <location>
        <begin position="161"/>
        <end position="178"/>
    </location>
</feature>
<accession>A0A6C0B600</accession>
<reference evidence="3" key="1">
    <citation type="journal article" date="2020" name="Nature">
        <title>Giant virus diversity and host interactions through global metagenomics.</title>
        <authorList>
            <person name="Schulz F."/>
            <person name="Roux S."/>
            <person name="Paez-Espino D."/>
            <person name="Jungbluth S."/>
            <person name="Walsh D.A."/>
            <person name="Denef V.J."/>
            <person name="McMahon K.D."/>
            <person name="Konstantinidis K.T."/>
            <person name="Eloe-Fadrosh E.A."/>
            <person name="Kyrpides N.C."/>
            <person name="Woyke T."/>
        </authorList>
    </citation>
    <scope>NUCLEOTIDE SEQUENCE</scope>
    <source>
        <strain evidence="3">GVMAG-M-3300010157-4</strain>
    </source>
</reference>
<protein>
    <recommendedName>
        <fullName evidence="2">RING-type domain-containing protein</fullName>
    </recommendedName>
</protein>
<sequence>MSSPSQKKPKLEECPVCMEDMTKDKIAKTFSCGKHKTCGKCYAGIMTTNTQNCACPLCRKKEQLLGIEEWTQIMYAHRDKLSKAELLRLLAIMTEHKSQLNPEDIPEHMYRDLPPSPPKASSLSVKPPSPPRTSSSSAKASSSPTFAELTRLAQLQSKGTLGKRKGGQKKRGTTKKRR</sequence>
<organism evidence="3">
    <name type="scientific">viral metagenome</name>
    <dbReference type="NCBI Taxonomy" id="1070528"/>
    <lineage>
        <taxon>unclassified sequences</taxon>
        <taxon>metagenomes</taxon>
        <taxon>organismal metagenomes</taxon>
    </lineage>
</organism>
<evidence type="ECO:0000256" key="1">
    <source>
        <dbReference type="SAM" id="MobiDB-lite"/>
    </source>
</evidence>
<feature type="compositionally biased region" description="Low complexity" evidence="1">
    <location>
        <begin position="119"/>
        <end position="145"/>
    </location>
</feature>
<evidence type="ECO:0000259" key="2">
    <source>
        <dbReference type="PROSITE" id="PS50089"/>
    </source>
</evidence>
<evidence type="ECO:0000313" key="3">
    <source>
        <dbReference type="EMBL" id="QHS87665.1"/>
    </source>
</evidence>
<dbReference type="Pfam" id="PF13639">
    <property type="entry name" value="zf-RING_2"/>
    <property type="match status" value="1"/>
</dbReference>
<dbReference type="PROSITE" id="PS50089">
    <property type="entry name" value="ZF_RING_2"/>
    <property type="match status" value="1"/>
</dbReference>